<keyword evidence="1" id="KW-0282">Flagellum</keyword>
<comment type="caution">
    <text evidence="1">The sequence shown here is derived from an EMBL/GenBank/DDBJ whole genome shotgun (WGS) entry which is preliminary data.</text>
</comment>
<dbReference type="PANTHER" id="PTHR33487:SF1">
    <property type="entry name" value="CILIA- AND FLAGELLA-ASSOCIATED PROTEIN 54"/>
    <property type="match status" value="1"/>
</dbReference>
<dbReference type="AlphaFoldDB" id="A0AA47MZW5"/>
<dbReference type="PANTHER" id="PTHR33487">
    <property type="entry name" value="CILIA- AND FLAGELLA-ASSOCIATED PROTEIN 54"/>
    <property type="match status" value="1"/>
</dbReference>
<sequence>MNTDLTRRRLHVEKLERSSPLLLQWFLTSVFIETDINVQQGALFCDSLSDKGPLILGQNARLAECERLLLAMDVSLWCGDSPAGLQAVVSCYSLLAPLIYHQVVWEPMVQVG</sequence>
<keyword evidence="1" id="KW-0966">Cell projection</keyword>
<evidence type="ECO:0000313" key="1">
    <source>
        <dbReference type="EMBL" id="KAK0149175.1"/>
    </source>
</evidence>
<keyword evidence="1" id="KW-0969">Cilium</keyword>
<organism evidence="1 2">
    <name type="scientific">Merluccius polli</name>
    <name type="common">Benguela hake</name>
    <name type="synonym">Merluccius cadenati</name>
    <dbReference type="NCBI Taxonomy" id="89951"/>
    <lineage>
        <taxon>Eukaryota</taxon>
        <taxon>Metazoa</taxon>
        <taxon>Chordata</taxon>
        <taxon>Craniata</taxon>
        <taxon>Vertebrata</taxon>
        <taxon>Euteleostomi</taxon>
        <taxon>Actinopterygii</taxon>
        <taxon>Neopterygii</taxon>
        <taxon>Teleostei</taxon>
        <taxon>Neoteleostei</taxon>
        <taxon>Acanthomorphata</taxon>
        <taxon>Zeiogadaria</taxon>
        <taxon>Gadariae</taxon>
        <taxon>Gadiformes</taxon>
        <taxon>Gadoidei</taxon>
        <taxon>Merlucciidae</taxon>
        <taxon>Merluccius</taxon>
    </lineage>
</organism>
<name>A0AA47MZW5_MERPO</name>
<accession>A0AA47MZW5</accession>
<dbReference type="EMBL" id="JAOPHQ010001830">
    <property type="protein sequence ID" value="KAK0149175.1"/>
    <property type="molecule type" value="Genomic_DNA"/>
</dbReference>
<keyword evidence="2" id="KW-1185">Reference proteome</keyword>
<reference evidence="1" key="1">
    <citation type="journal article" date="2023" name="Front. Mar. Sci.">
        <title>A new Merluccius polli reference genome to investigate the effects of global change in West African waters.</title>
        <authorList>
            <person name="Mateo J.L."/>
            <person name="Blanco-Fernandez C."/>
            <person name="Garcia-Vazquez E."/>
            <person name="Machado-Schiaffino G."/>
        </authorList>
    </citation>
    <scope>NUCLEOTIDE SEQUENCE</scope>
    <source>
        <strain evidence="1">C29</strain>
        <tissue evidence="1">Fin</tissue>
    </source>
</reference>
<protein>
    <submittedName>
        <fullName evidence="1">Cilia- and flagella-associated protein 54</fullName>
    </submittedName>
</protein>
<proteinExistence type="predicted"/>
<evidence type="ECO:0000313" key="2">
    <source>
        <dbReference type="Proteomes" id="UP001174136"/>
    </source>
</evidence>
<dbReference type="GO" id="GO:0060271">
    <property type="term" value="P:cilium assembly"/>
    <property type="evidence" value="ECO:0007669"/>
    <property type="project" value="TreeGrafter"/>
</dbReference>
<dbReference type="Proteomes" id="UP001174136">
    <property type="component" value="Unassembled WGS sequence"/>
</dbReference>
<gene>
    <name evidence="1" type="primary">CFAP54_2</name>
    <name evidence="1" type="ORF">N1851_010302</name>
</gene>